<evidence type="ECO:0000313" key="2">
    <source>
        <dbReference type="Proteomes" id="UP000011083"/>
    </source>
</evidence>
<proteinExistence type="predicted"/>
<protein>
    <submittedName>
        <fullName evidence="1">Uncharacterized protein</fullName>
    </submittedName>
</protein>
<sequence>MEVEEIKTKPHKQLVVCQYSEGNTEDQCKEAARLLALPNLELEAVNCNHRVVVWNLIEHWQWENDYKVFISLDNLNSGAFRELSANDVITVLRHYNVQSGSTLLLKCIN</sequence>
<dbReference type="RefSeq" id="XP_004351566.1">
    <property type="nucleotide sequence ID" value="XM_004351514.1"/>
</dbReference>
<dbReference type="KEGG" id="acan:ACA1_149770"/>
<evidence type="ECO:0000313" key="1">
    <source>
        <dbReference type="EMBL" id="ELR22789.1"/>
    </source>
</evidence>
<dbReference type="GeneID" id="14923748"/>
<gene>
    <name evidence="1" type="ORF">ACA1_149770</name>
</gene>
<reference evidence="1 2" key="1">
    <citation type="journal article" date="2013" name="Genome Biol.">
        <title>Genome of Acanthamoeba castellanii highlights extensive lateral gene transfer and early evolution of tyrosine kinase signaling.</title>
        <authorList>
            <person name="Clarke M."/>
            <person name="Lohan A.J."/>
            <person name="Liu B."/>
            <person name="Lagkouvardos I."/>
            <person name="Roy S."/>
            <person name="Zafar N."/>
            <person name="Bertelli C."/>
            <person name="Schilde C."/>
            <person name="Kianianmomeni A."/>
            <person name="Burglin T.R."/>
            <person name="Frech C."/>
            <person name="Turcotte B."/>
            <person name="Kopec K.O."/>
            <person name="Synnott J.M."/>
            <person name="Choo C."/>
            <person name="Paponov I."/>
            <person name="Finkler A."/>
            <person name="Soon Heng Tan C."/>
            <person name="Hutchins A.P."/>
            <person name="Weinmeier T."/>
            <person name="Rattei T."/>
            <person name="Chu J.S."/>
            <person name="Gimenez G."/>
            <person name="Irimia M."/>
            <person name="Rigden D.J."/>
            <person name="Fitzpatrick D.A."/>
            <person name="Lorenzo-Morales J."/>
            <person name="Bateman A."/>
            <person name="Chiu C.H."/>
            <person name="Tang P."/>
            <person name="Hegemann P."/>
            <person name="Fromm H."/>
            <person name="Raoult D."/>
            <person name="Greub G."/>
            <person name="Miranda-Saavedra D."/>
            <person name="Chen N."/>
            <person name="Nash P."/>
            <person name="Ginger M.L."/>
            <person name="Horn M."/>
            <person name="Schaap P."/>
            <person name="Caler L."/>
            <person name="Loftus B."/>
        </authorList>
    </citation>
    <scope>NUCLEOTIDE SEQUENCE [LARGE SCALE GENOMIC DNA]</scope>
    <source>
        <strain evidence="1 2">Neff</strain>
    </source>
</reference>
<name>L8HB88_ACACF</name>
<dbReference type="AlphaFoldDB" id="L8HB88"/>
<keyword evidence="2" id="KW-1185">Reference proteome</keyword>
<dbReference type="EMBL" id="KB007870">
    <property type="protein sequence ID" value="ELR22789.1"/>
    <property type="molecule type" value="Genomic_DNA"/>
</dbReference>
<organism evidence="1 2">
    <name type="scientific">Acanthamoeba castellanii (strain ATCC 30010 / Neff)</name>
    <dbReference type="NCBI Taxonomy" id="1257118"/>
    <lineage>
        <taxon>Eukaryota</taxon>
        <taxon>Amoebozoa</taxon>
        <taxon>Discosea</taxon>
        <taxon>Longamoebia</taxon>
        <taxon>Centramoebida</taxon>
        <taxon>Acanthamoebidae</taxon>
        <taxon>Acanthamoeba</taxon>
    </lineage>
</organism>
<dbReference type="VEuPathDB" id="AmoebaDB:ACA1_149770"/>
<dbReference type="Proteomes" id="UP000011083">
    <property type="component" value="Unassembled WGS sequence"/>
</dbReference>
<accession>L8HB88</accession>